<dbReference type="RefSeq" id="WP_187762722.1">
    <property type="nucleotide sequence ID" value="NZ_JANQBJ010000006.1"/>
</dbReference>
<dbReference type="InterPro" id="IPR006103">
    <property type="entry name" value="Glyco_hydro_2_cat"/>
</dbReference>
<accession>A0A7H0LL71</accession>
<dbReference type="KEGG" id="spap:H3Z74_04120"/>
<dbReference type="SUPFAM" id="SSF49303">
    <property type="entry name" value="beta-Galactosidase/glucuronidase domain"/>
    <property type="match status" value="1"/>
</dbReference>
<dbReference type="InterPro" id="IPR036156">
    <property type="entry name" value="Beta-gal/glucu_dom_sf"/>
</dbReference>
<dbReference type="Pfam" id="PF02837">
    <property type="entry name" value="Glyco_hydro_2_N"/>
    <property type="match status" value="1"/>
</dbReference>
<evidence type="ECO:0000256" key="2">
    <source>
        <dbReference type="ARBA" id="ARBA00022801"/>
    </source>
</evidence>
<feature type="domain" description="Glycosyl hydrolases family 2 sugar binding" evidence="6">
    <location>
        <begin position="66"/>
        <end position="191"/>
    </location>
</feature>
<evidence type="ECO:0000259" key="6">
    <source>
        <dbReference type="Pfam" id="PF02837"/>
    </source>
</evidence>
<sequence>METDPVTMMRWTGMVAFAFLLVLTTLMAGAVDAQPVSPRASRSVLTLGPGWQFARGDYPQASGVAFDDKNWTSVTLPHSFDAAEEGDGSYYRGPAWYRRVFTVTAPTPGRRLFVQFDAAATVADVWLNGKHVGRHEGGYAAFRFDITAALVPGRNILAVRVDNSATRTIAPLSGDFTVFGGLYRPVSLIETDDLHFDMNDHGGPGIYARVASLTPERTGISVLARVSNATGSRKRATVTSRILDAEGRQVALMRRATTIAPGQTAVVPLQGEVASPRRWDGVRDPYLYRVVTQIGEAGDQVTVPLGIRTIRIDPTQGLLLNGKPYPLRGANLQHSARPGIGNAVSREQIVEDFAILREMGSTGVRLAHFQHPQAAYEEADRLGLGLWTEIGVVGEIEDTPAFRANAAQQLRELIAQTYNHPSVMIWGIGNEIYADDPSVTRLLESLQKVAKETDPSRPTAYAHCCQADDHPKAMVSDVIGFNRYFGWYKDQSGQTLGRWAAGFHATHPDRAFAVSEYGAGGSIRHQADPPGDVDPASDWHPEQYQSEYHERNSRELADKPYVFAAFVWVAFDFASAGRHEGDRRGINDKGLVTYDRQTRKDAYYWYQANWSDKPMVHITSRRHNVRRTPDVEVKAYTNAGTATLFVNGTEQTTISTEGQIARWNVLLRPGPNRIEVRVLGQSDSVEWSYLPAPSMISPAD</sequence>
<keyword evidence="2" id="KW-0378">Hydrolase</keyword>
<dbReference type="Pfam" id="PF02836">
    <property type="entry name" value="Glyco_hydro_2_C"/>
    <property type="match status" value="1"/>
</dbReference>
<keyword evidence="8" id="KW-1185">Reference proteome</keyword>
<dbReference type="Gene3D" id="2.60.120.260">
    <property type="entry name" value="Galactose-binding domain-like"/>
    <property type="match status" value="1"/>
</dbReference>
<dbReference type="Gene3D" id="2.60.40.10">
    <property type="entry name" value="Immunoglobulins"/>
    <property type="match status" value="2"/>
</dbReference>
<feature type="domain" description="Glycoside hydrolase family 2 catalytic" evidence="5">
    <location>
        <begin position="317"/>
        <end position="602"/>
    </location>
</feature>
<dbReference type="InterPro" id="IPR006101">
    <property type="entry name" value="Glyco_hydro_2"/>
</dbReference>
<dbReference type="GO" id="GO:0005975">
    <property type="term" value="P:carbohydrate metabolic process"/>
    <property type="evidence" value="ECO:0007669"/>
    <property type="project" value="InterPro"/>
</dbReference>
<evidence type="ECO:0000313" key="7">
    <source>
        <dbReference type="EMBL" id="QNQ10424.1"/>
    </source>
</evidence>
<reference evidence="7 8" key="1">
    <citation type="submission" date="2020-09" db="EMBL/GenBank/DDBJ databases">
        <title>Sphingomonas sp., a new species isolated from pork steak.</title>
        <authorList>
            <person name="Heidler von Heilborn D."/>
        </authorList>
    </citation>
    <scope>NUCLEOTIDE SEQUENCE [LARGE SCALE GENOMIC DNA]</scope>
    <source>
        <strain evidence="8">S8-3T</strain>
    </source>
</reference>
<evidence type="ECO:0000313" key="8">
    <source>
        <dbReference type="Proteomes" id="UP000516148"/>
    </source>
</evidence>
<dbReference type="PRINTS" id="PR00132">
    <property type="entry name" value="GLHYDRLASE2"/>
</dbReference>
<dbReference type="GO" id="GO:0004553">
    <property type="term" value="F:hydrolase activity, hydrolyzing O-glycosyl compounds"/>
    <property type="evidence" value="ECO:0007669"/>
    <property type="project" value="InterPro"/>
</dbReference>
<protein>
    <submittedName>
        <fullName evidence="7">Beta galactosidase jelly roll domain-containing protein</fullName>
    </submittedName>
</protein>
<dbReference type="Pfam" id="PF00703">
    <property type="entry name" value="Glyco_hydro_2"/>
    <property type="match status" value="1"/>
</dbReference>
<evidence type="ECO:0000256" key="1">
    <source>
        <dbReference type="ARBA" id="ARBA00007401"/>
    </source>
</evidence>
<dbReference type="PANTHER" id="PTHR42732:SF1">
    <property type="entry name" value="BETA-MANNOSIDASE"/>
    <property type="match status" value="1"/>
</dbReference>
<dbReference type="InterPro" id="IPR006102">
    <property type="entry name" value="Ig-like_GH2"/>
</dbReference>
<comment type="similarity">
    <text evidence="1">Belongs to the glycosyl hydrolase 2 family.</text>
</comment>
<proteinExistence type="inferred from homology"/>
<dbReference type="InterPro" id="IPR017853">
    <property type="entry name" value="GH"/>
</dbReference>
<organism evidence="7 8">
    <name type="scientific">Sphingomonas alpina</name>
    <dbReference type="NCBI Taxonomy" id="653931"/>
    <lineage>
        <taxon>Bacteria</taxon>
        <taxon>Pseudomonadati</taxon>
        <taxon>Pseudomonadota</taxon>
        <taxon>Alphaproteobacteria</taxon>
        <taxon>Sphingomonadales</taxon>
        <taxon>Sphingomonadaceae</taxon>
        <taxon>Sphingomonas</taxon>
    </lineage>
</organism>
<evidence type="ECO:0000259" key="4">
    <source>
        <dbReference type="Pfam" id="PF00703"/>
    </source>
</evidence>
<feature type="domain" description="Glycoside hydrolase family 2 immunoglobulin-like beta-sandwich" evidence="4">
    <location>
        <begin position="219"/>
        <end position="308"/>
    </location>
</feature>
<evidence type="ECO:0000256" key="3">
    <source>
        <dbReference type="ARBA" id="ARBA00023295"/>
    </source>
</evidence>
<dbReference type="InterPro" id="IPR051913">
    <property type="entry name" value="GH2_Domain-Containing"/>
</dbReference>
<dbReference type="SUPFAM" id="SSF49785">
    <property type="entry name" value="Galactose-binding domain-like"/>
    <property type="match status" value="1"/>
</dbReference>
<dbReference type="InterPro" id="IPR006104">
    <property type="entry name" value="Glyco_hydro_2_N"/>
</dbReference>
<dbReference type="SUPFAM" id="SSF51445">
    <property type="entry name" value="(Trans)glycosidases"/>
    <property type="match status" value="1"/>
</dbReference>
<dbReference type="PANTHER" id="PTHR42732">
    <property type="entry name" value="BETA-GALACTOSIDASE"/>
    <property type="match status" value="1"/>
</dbReference>
<dbReference type="Gene3D" id="3.20.20.80">
    <property type="entry name" value="Glycosidases"/>
    <property type="match status" value="1"/>
</dbReference>
<evidence type="ECO:0000259" key="5">
    <source>
        <dbReference type="Pfam" id="PF02836"/>
    </source>
</evidence>
<dbReference type="InterPro" id="IPR013783">
    <property type="entry name" value="Ig-like_fold"/>
</dbReference>
<keyword evidence="3" id="KW-0326">Glycosidase</keyword>
<dbReference type="Proteomes" id="UP000516148">
    <property type="component" value="Chromosome"/>
</dbReference>
<name>A0A7H0LL71_9SPHN</name>
<dbReference type="InterPro" id="IPR008979">
    <property type="entry name" value="Galactose-bd-like_sf"/>
</dbReference>
<dbReference type="EMBL" id="CP061038">
    <property type="protein sequence ID" value="QNQ10424.1"/>
    <property type="molecule type" value="Genomic_DNA"/>
</dbReference>
<dbReference type="AlphaFoldDB" id="A0A7H0LL71"/>
<gene>
    <name evidence="7" type="ORF">H3Z74_04120</name>
</gene>